<name>A0A1H1GDV1_9BACI</name>
<accession>A0A1H1GDV1</accession>
<feature type="compositionally biased region" description="Basic and acidic residues" evidence="1">
    <location>
        <begin position="30"/>
        <end position="51"/>
    </location>
</feature>
<dbReference type="Proteomes" id="UP000199444">
    <property type="component" value="Unassembled WGS sequence"/>
</dbReference>
<dbReference type="InterPro" id="IPR023158">
    <property type="entry name" value="YerB-like_sf"/>
</dbReference>
<keyword evidence="6" id="KW-1185">Reference proteome</keyword>
<sequence>MKKALFYLLLLLMFVLLAACSDEKQEAEDNGTKDNAVEEKDQVPDPKEAEKSNTFPLTGIKTDQKVNDRIVSVMINNHTKARPQTGLSSADVVFEFLAEGKITRLLAMFQSEKPDVVGPVRSAREYYFEMADRYDALYIYHGAANFVNDMIKKRGIEHLDGAIYDNDGHLFKRESFRRAPHNSYLQFGAVYDVASQKGYDVKHSYKPLPFLSEDKTKNISGEAANHVEIVYSDSPMEIVEYEYDEKNEKYTRYSDRKKTVELNSEEPIQVDNIFIVETYHEVIDDAGRRAIDITSGGNGYLIHKGKVQEVQWENRDGRIIPVKDGQPVEFVQGKTWVNVVPSSPGIDQSVNISN</sequence>
<dbReference type="Pfam" id="PF11258">
    <property type="entry name" value="DUF3048"/>
    <property type="match status" value="1"/>
</dbReference>
<dbReference type="RefSeq" id="WP_092494376.1">
    <property type="nucleotide sequence ID" value="NZ_FNKD01000005.1"/>
</dbReference>
<evidence type="ECO:0000313" key="5">
    <source>
        <dbReference type="EMBL" id="SDR11424.1"/>
    </source>
</evidence>
<feature type="domain" description="DUF3048" evidence="4">
    <location>
        <begin position="228"/>
        <end position="337"/>
    </location>
</feature>
<dbReference type="PROSITE" id="PS51257">
    <property type="entry name" value="PROKAR_LIPOPROTEIN"/>
    <property type="match status" value="1"/>
</dbReference>
<dbReference type="EMBL" id="FNKD01000005">
    <property type="protein sequence ID" value="SDR11424.1"/>
    <property type="molecule type" value="Genomic_DNA"/>
</dbReference>
<gene>
    <name evidence="5" type="ORF">SAMN05216231_3667</name>
</gene>
<feature type="chain" id="PRO_5038587701" evidence="2">
    <location>
        <begin position="19"/>
        <end position="354"/>
    </location>
</feature>
<proteinExistence type="predicted"/>
<reference evidence="5 6" key="1">
    <citation type="submission" date="2016-10" db="EMBL/GenBank/DDBJ databases">
        <authorList>
            <person name="de Groot N.N."/>
        </authorList>
    </citation>
    <scope>NUCLEOTIDE SEQUENCE [LARGE SCALE GENOMIC DNA]</scope>
    <source>
        <strain evidence="5 6">CGMCC 1.10449</strain>
    </source>
</reference>
<evidence type="ECO:0000313" key="6">
    <source>
        <dbReference type="Proteomes" id="UP000199444"/>
    </source>
</evidence>
<dbReference type="Gene3D" id="3.50.90.10">
    <property type="entry name" value="YerB-like"/>
    <property type="match status" value="1"/>
</dbReference>
<protein>
    <submittedName>
        <fullName evidence="5">Skin active peptide family signal and propeptide</fullName>
    </submittedName>
</protein>
<evidence type="ECO:0000259" key="3">
    <source>
        <dbReference type="Pfam" id="PF11258"/>
    </source>
</evidence>
<dbReference type="Pfam" id="PF17479">
    <property type="entry name" value="DUF3048_C"/>
    <property type="match status" value="1"/>
</dbReference>
<dbReference type="STRING" id="553311.SAMN05216231_3667"/>
<dbReference type="InterPro" id="IPR021416">
    <property type="entry name" value="DUF3048_N"/>
</dbReference>
<evidence type="ECO:0000256" key="1">
    <source>
        <dbReference type="SAM" id="MobiDB-lite"/>
    </source>
</evidence>
<evidence type="ECO:0000256" key="2">
    <source>
        <dbReference type="SAM" id="SignalP"/>
    </source>
</evidence>
<evidence type="ECO:0000259" key="4">
    <source>
        <dbReference type="Pfam" id="PF17479"/>
    </source>
</evidence>
<dbReference type="SUPFAM" id="SSF159774">
    <property type="entry name" value="YerB-like"/>
    <property type="match status" value="1"/>
</dbReference>
<dbReference type="AlphaFoldDB" id="A0A1H1GDV1"/>
<feature type="domain" description="DUF3048" evidence="3">
    <location>
        <begin position="57"/>
        <end position="199"/>
    </location>
</feature>
<dbReference type="InterPro" id="IPR035328">
    <property type="entry name" value="DUF3048_C"/>
</dbReference>
<feature type="region of interest" description="Disordered" evidence="1">
    <location>
        <begin position="26"/>
        <end position="55"/>
    </location>
</feature>
<keyword evidence="2" id="KW-0732">Signal</keyword>
<feature type="signal peptide" evidence="2">
    <location>
        <begin position="1"/>
        <end position="18"/>
    </location>
</feature>
<organism evidence="5 6">
    <name type="scientific">Virgibacillus salinus</name>
    <dbReference type="NCBI Taxonomy" id="553311"/>
    <lineage>
        <taxon>Bacteria</taxon>
        <taxon>Bacillati</taxon>
        <taxon>Bacillota</taxon>
        <taxon>Bacilli</taxon>
        <taxon>Bacillales</taxon>
        <taxon>Bacillaceae</taxon>
        <taxon>Virgibacillus</taxon>
    </lineage>
</organism>